<feature type="region of interest" description="Disordered" evidence="2">
    <location>
        <begin position="1"/>
        <end position="20"/>
    </location>
</feature>
<dbReference type="EMBL" id="RBNI01004433">
    <property type="protein sequence ID" value="RUP47499.1"/>
    <property type="molecule type" value="Genomic_DNA"/>
</dbReference>
<accession>A0A433D9G5</accession>
<evidence type="ECO:0000313" key="4">
    <source>
        <dbReference type="Proteomes" id="UP000268093"/>
    </source>
</evidence>
<comment type="caution">
    <text evidence="3">The sequence shown here is derived from an EMBL/GenBank/DDBJ whole genome shotgun (WGS) entry which is preliminary data.</text>
</comment>
<dbReference type="AlphaFoldDB" id="A0A433D9G5"/>
<name>A0A433D9G5_9FUNG</name>
<evidence type="ECO:0000256" key="1">
    <source>
        <dbReference type="ARBA" id="ARBA00023054"/>
    </source>
</evidence>
<dbReference type="InterPro" id="IPR000533">
    <property type="entry name" value="Tropomyosin"/>
</dbReference>
<gene>
    <name evidence="3" type="ORF">BC936DRAFT_145670</name>
</gene>
<feature type="non-terminal residue" evidence="3">
    <location>
        <position position="63"/>
    </location>
</feature>
<sequence>KLESLRNEADAAVARAETSEAKVKQLEAEHISKDHDIQSLTIRVKNLEEQLDKAETSLTDTTK</sequence>
<keyword evidence="1" id="KW-0175">Coiled coil</keyword>
<evidence type="ECO:0000313" key="3">
    <source>
        <dbReference type="EMBL" id="RUP47499.1"/>
    </source>
</evidence>
<keyword evidence="4" id="KW-1185">Reference proteome</keyword>
<dbReference type="SUPFAM" id="SSF57997">
    <property type="entry name" value="Tropomyosin"/>
    <property type="match status" value="1"/>
</dbReference>
<evidence type="ECO:0000256" key="2">
    <source>
        <dbReference type="SAM" id="MobiDB-lite"/>
    </source>
</evidence>
<proteinExistence type="predicted"/>
<dbReference type="Pfam" id="PF00261">
    <property type="entry name" value="Tropomyosin"/>
    <property type="match status" value="1"/>
</dbReference>
<dbReference type="Proteomes" id="UP000268093">
    <property type="component" value="Unassembled WGS sequence"/>
</dbReference>
<reference evidence="3 4" key="1">
    <citation type="journal article" date="2018" name="New Phytol.">
        <title>Phylogenomics of Endogonaceae and evolution of mycorrhizas within Mucoromycota.</title>
        <authorList>
            <person name="Chang Y."/>
            <person name="Desiro A."/>
            <person name="Na H."/>
            <person name="Sandor L."/>
            <person name="Lipzen A."/>
            <person name="Clum A."/>
            <person name="Barry K."/>
            <person name="Grigoriev I.V."/>
            <person name="Martin F.M."/>
            <person name="Stajich J.E."/>
            <person name="Smith M.E."/>
            <person name="Bonito G."/>
            <person name="Spatafora J.W."/>
        </authorList>
    </citation>
    <scope>NUCLEOTIDE SEQUENCE [LARGE SCALE GENOMIC DNA]</scope>
    <source>
        <strain evidence="3 4">GMNB39</strain>
    </source>
</reference>
<organism evidence="3 4">
    <name type="scientific">Jimgerdemannia flammicorona</name>
    <dbReference type="NCBI Taxonomy" id="994334"/>
    <lineage>
        <taxon>Eukaryota</taxon>
        <taxon>Fungi</taxon>
        <taxon>Fungi incertae sedis</taxon>
        <taxon>Mucoromycota</taxon>
        <taxon>Mucoromycotina</taxon>
        <taxon>Endogonomycetes</taxon>
        <taxon>Endogonales</taxon>
        <taxon>Endogonaceae</taxon>
        <taxon>Jimgerdemannia</taxon>
    </lineage>
</organism>
<protein>
    <submittedName>
        <fullName evidence="3">Uncharacterized protein</fullName>
    </submittedName>
</protein>
<dbReference type="OrthoDB" id="128924at2759"/>
<feature type="non-terminal residue" evidence="3">
    <location>
        <position position="1"/>
    </location>
</feature>
<dbReference type="Gene3D" id="1.20.5.340">
    <property type="match status" value="1"/>
</dbReference>